<dbReference type="InterPro" id="IPR002490">
    <property type="entry name" value="V-ATPase_116kDa_su"/>
</dbReference>
<gene>
    <name evidence="9" type="ORF">HMPREF0860_1255</name>
</gene>
<evidence type="ECO:0000256" key="7">
    <source>
        <dbReference type="ARBA" id="ARBA00023136"/>
    </source>
</evidence>
<feature type="transmembrane region" description="Helical" evidence="8">
    <location>
        <begin position="572"/>
        <end position="595"/>
    </location>
</feature>
<keyword evidence="4 8" id="KW-0812">Transmembrane</keyword>
<sequence length="630" mass="68919">MIVTMKKVSVVILEKEKKDALEKLRKLGVMHLESLEGESEKLSALKESFSCAQNAYAILSEIKAPKTSRAENLDETGIAEKSKTVTSLFDEKKSLIDALGADTVELERFAKWGRVDPDDFAYLSEKGIALSMYEMPADLYTALDDSIDTVLVNTGKRDVRFLLIGKERPENLPPEAFEVPLPKIATEKLSEQIEGNIKRIREIETELSAQVVYGRQIDSYAKKLAKEIEFENVYAGMGKEDEGKESDLAWLSGYVPSDGFSALEEAAKQNGWAISSSEVEETDDPPTKLKNNPLVSIIYPLTDFLGTVPGYREFDISGWFLFFFTIFFGMIFGDAGYGLIMLALALAVTVKSKAAGKKTNPMMSLLALLSFSTVVWGTLTCTWFGIAADKLPSWLTSLSIPPISSAYASRYDGVQSLLTTDQNLQVFCFTLALVQLTVAHIKCFINDIRSPKCIGDLGSMLMLWGMFYIVLMLVISGEIFSLDKVVYGVPVGSVSLALVGGGFLMSFVFSNYDGSVGRAVLESCKNIISVVLGVVNVFSDIVSYIRLWAVALAGSAISSTVNTMAGPLLGHAIFFVVALVLLVTGHGLNVALNVLSVIVHGVRLNTLEFSSHLGMSWSGYKYEPFREAAL</sequence>
<evidence type="ECO:0000256" key="1">
    <source>
        <dbReference type="ARBA" id="ARBA00004141"/>
    </source>
</evidence>
<comment type="subcellular location">
    <subcellularLocation>
        <location evidence="1">Membrane</location>
        <topology evidence="1">Multi-pass membrane protein</topology>
    </subcellularLocation>
</comment>
<evidence type="ECO:0000256" key="4">
    <source>
        <dbReference type="ARBA" id="ARBA00022692"/>
    </source>
</evidence>
<comment type="similarity">
    <text evidence="2">Belongs to the V-ATPase 116 kDa subunit family.</text>
</comment>
<evidence type="ECO:0000256" key="3">
    <source>
        <dbReference type="ARBA" id="ARBA00022448"/>
    </source>
</evidence>
<evidence type="ECO:0000256" key="2">
    <source>
        <dbReference type="ARBA" id="ARBA00009904"/>
    </source>
</evidence>
<dbReference type="EMBL" id="AVQI01000008">
    <property type="protein sequence ID" value="ERK04901.1"/>
    <property type="molecule type" value="Genomic_DNA"/>
</dbReference>
<dbReference type="Proteomes" id="UP000016646">
    <property type="component" value="Unassembled WGS sequence"/>
</dbReference>
<feature type="transmembrane region" description="Helical" evidence="8">
    <location>
        <begin position="487"/>
        <end position="509"/>
    </location>
</feature>
<keyword evidence="7 8" id="KW-0472">Membrane</keyword>
<keyword evidence="3" id="KW-0813">Transport</keyword>
<keyword evidence="5 8" id="KW-1133">Transmembrane helix</keyword>
<reference evidence="9 10" key="1">
    <citation type="submission" date="2013-08" db="EMBL/GenBank/DDBJ databases">
        <authorList>
            <person name="Durkin A.S."/>
            <person name="Haft D.R."/>
            <person name="McCorrison J."/>
            <person name="Torralba M."/>
            <person name="Gillis M."/>
            <person name="Haft D.H."/>
            <person name="Methe B."/>
            <person name="Sutton G."/>
            <person name="Nelson K.E."/>
        </authorList>
    </citation>
    <scope>NUCLEOTIDE SEQUENCE [LARGE SCALE GENOMIC DNA]</scope>
    <source>
        <strain evidence="9 10">ATCC 35536</strain>
    </source>
</reference>
<dbReference type="PANTHER" id="PTHR11629:SF63">
    <property type="entry name" value="V-TYPE PROTON ATPASE SUBUNIT A"/>
    <property type="match status" value="1"/>
</dbReference>
<evidence type="ECO:0000313" key="9">
    <source>
        <dbReference type="EMBL" id="ERK04901.1"/>
    </source>
</evidence>
<feature type="transmembrane region" description="Helical" evidence="8">
    <location>
        <begin position="457"/>
        <end position="475"/>
    </location>
</feature>
<name>A0ABP2YP23_TRESO</name>
<feature type="transmembrane region" description="Helical" evidence="8">
    <location>
        <begin position="424"/>
        <end position="445"/>
    </location>
</feature>
<feature type="transmembrane region" description="Helical" evidence="8">
    <location>
        <begin position="530"/>
        <end position="552"/>
    </location>
</feature>
<feature type="transmembrane region" description="Helical" evidence="8">
    <location>
        <begin position="319"/>
        <end position="350"/>
    </location>
</feature>
<dbReference type="Pfam" id="PF01496">
    <property type="entry name" value="V_ATPase_I"/>
    <property type="match status" value="1"/>
</dbReference>
<protein>
    <submittedName>
        <fullName evidence="9">V-type sodium ATPase, I subunit family protein</fullName>
    </submittedName>
</protein>
<dbReference type="RefSeq" id="WP_021495417.1">
    <property type="nucleotide sequence ID" value="NZ_AVQI01000008.1"/>
</dbReference>
<proteinExistence type="inferred from homology"/>
<dbReference type="PANTHER" id="PTHR11629">
    <property type="entry name" value="VACUOLAR PROTON ATPASES"/>
    <property type="match status" value="1"/>
</dbReference>
<evidence type="ECO:0000256" key="5">
    <source>
        <dbReference type="ARBA" id="ARBA00022989"/>
    </source>
</evidence>
<evidence type="ECO:0000256" key="6">
    <source>
        <dbReference type="ARBA" id="ARBA00023065"/>
    </source>
</evidence>
<keyword evidence="10" id="KW-1185">Reference proteome</keyword>
<evidence type="ECO:0000256" key="8">
    <source>
        <dbReference type="SAM" id="Phobius"/>
    </source>
</evidence>
<feature type="transmembrane region" description="Helical" evidence="8">
    <location>
        <begin position="362"/>
        <end position="386"/>
    </location>
</feature>
<evidence type="ECO:0000313" key="10">
    <source>
        <dbReference type="Proteomes" id="UP000016646"/>
    </source>
</evidence>
<comment type="caution">
    <text evidence="9">The sequence shown here is derived from an EMBL/GenBank/DDBJ whole genome shotgun (WGS) entry which is preliminary data.</text>
</comment>
<keyword evidence="6" id="KW-0406">Ion transport</keyword>
<organism evidence="9 10">
    <name type="scientific">Treponema socranskii subsp. socranskii VPI DR56BR1116 = ATCC 35536</name>
    <dbReference type="NCBI Taxonomy" id="1125725"/>
    <lineage>
        <taxon>Bacteria</taxon>
        <taxon>Pseudomonadati</taxon>
        <taxon>Spirochaetota</taxon>
        <taxon>Spirochaetia</taxon>
        <taxon>Spirochaetales</taxon>
        <taxon>Treponemataceae</taxon>
        <taxon>Treponema</taxon>
    </lineage>
</organism>
<accession>A0ABP2YP23</accession>